<dbReference type="InterPro" id="IPR036388">
    <property type="entry name" value="WH-like_DNA-bd_sf"/>
</dbReference>
<dbReference type="Pfam" id="PF00480">
    <property type="entry name" value="ROK"/>
    <property type="match status" value="1"/>
</dbReference>
<dbReference type="PANTHER" id="PTHR18964:SF149">
    <property type="entry name" value="BIFUNCTIONAL UDP-N-ACETYLGLUCOSAMINE 2-EPIMERASE_N-ACETYLMANNOSAMINE KINASE"/>
    <property type="match status" value="1"/>
</dbReference>
<dbReference type="Gene3D" id="1.10.10.10">
    <property type="entry name" value="Winged helix-like DNA-binding domain superfamily/Winged helix DNA-binding domain"/>
    <property type="match status" value="1"/>
</dbReference>
<reference evidence="2" key="1">
    <citation type="submission" date="2021-08" db="EMBL/GenBank/DDBJ databases">
        <title>Hoeflea bacterium WL0058 sp. nov., isolated from the sediment.</title>
        <authorList>
            <person name="Wang L."/>
            <person name="Zhang D."/>
        </authorList>
    </citation>
    <scope>NUCLEOTIDE SEQUENCE</scope>
    <source>
        <strain evidence="2">WL0058</strain>
    </source>
</reference>
<dbReference type="Gene3D" id="3.30.420.40">
    <property type="match status" value="2"/>
</dbReference>
<gene>
    <name evidence="2" type="ORF">K1W69_21630</name>
</gene>
<proteinExistence type="inferred from homology"/>
<evidence type="ECO:0000313" key="2">
    <source>
        <dbReference type="EMBL" id="MBW8639810.1"/>
    </source>
</evidence>
<protein>
    <submittedName>
        <fullName evidence="2">ROK family transcriptional regulator</fullName>
    </submittedName>
</protein>
<evidence type="ECO:0000256" key="1">
    <source>
        <dbReference type="ARBA" id="ARBA00006479"/>
    </source>
</evidence>
<accession>A0AAE2ZS34</accession>
<dbReference type="InterPro" id="IPR000600">
    <property type="entry name" value="ROK"/>
</dbReference>
<evidence type="ECO:0000313" key="3">
    <source>
        <dbReference type="Proteomes" id="UP001196509"/>
    </source>
</evidence>
<dbReference type="InterPro" id="IPR036390">
    <property type="entry name" value="WH_DNA-bd_sf"/>
</dbReference>
<dbReference type="AlphaFoldDB" id="A0AAE2ZS34"/>
<dbReference type="RefSeq" id="WP_220230512.1">
    <property type="nucleotide sequence ID" value="NZ_JAICBX010000004.1"/>
</dbReference>
<dbReference type="SUPFAM" id="SSF53067">
    <property type="entry name" value="Actin-like ATPase domain"/>
    <property type="match status" value="1"/>
</dbReference>
<comment type="caution">
    <text evidence="2">The sequence shown here is derived from an EMBL/GenBank/DDBJ whole genome shotgun (WGS) entry which is preliminary data.</text>
</comment>
<organism evidence="2 3">
    <name type="scientific">Flavimaribacter sediminis</name>
    <dbReference type="NCBI Taxonomy" id="2865987"/>
    <lineage>
        <taxon>Bacteria</taxon>
        <taxon>Pseudomonadati</taxon>
        <taxon>Pseudomonadota</taxon>
        <taxon>Alphaproteobacteria</taxon>
        <taxon>Hyphomicrobiales</taxon>
        <taxon>Rhizobiaceae</taxon>
        <taxon>Flavimaribacter</taxon>
    </lineage>
</organism>
<dbReference type="Proteomes" id="UP001196509">
    <property type="component" value="Unassembled WGS sequence"/>
</dbReference>
<comment type="similarity">
    <text evidence="1">Belongs to the ROK (NagC/XylR) family.</text>
</comment>
<name>A0AAE2ZS34_9HYPH</name>
<dbReference type="PANTHER" id="PTHR18964">
    <property type="entry name" value="ROK (REPRESSOR, ORF, KINASE) FAMILY"/>
    <property type="match status" value="1"/>
</dbReference>
<keyword evidence="3" id="KW-1185">Reference proteome</keyword>
<dbReference type="SUPFAM" id="SSF46785">
    <property type="entry name" value="Winged helix' DNA-binding domain"/>
    <property type="match status" value="1"/>
</dbReference>
<dbReference type="EMBL" id="JAICBX010000004">
    <property type="protein sequence ID" value="MBW8639810.1"/>
    <property type="molecule type" value="Genomic_DNA"/>
</dbReference>
<dbReference type="InterPro" id="IPR043129">
    <property type="entry name" value="ATPase_NBD"/>
</dbReference>
<sequence length="384" mass="41510">MRFAPPSAMRVVDRGGGLNQTSVRTYNERLVMSLLRRHGHLSRMEIGQHSGLSAQTVSVIVRSLERDVLVQAGEAQRGRVGPPSIPMSLNPEGAFAIGIKIGRRSIDAVLMDFVGGVRTQTHHNYPEPDPDTVFSLIQEDIEAIRAGMETDQRERLVGIGISLPDDVEIWSNLSSDENWTDINVEDRVARFSELPVYLQNDVTAAAGAELLFGAARELNDFAYFYIGYRSASRLVLNHHVYAGRKGRAASAAEQLASIADLEVSVVAAGLDAEPLSASPGSWPDYGEALDKWIEATASELSSSIMSMLTFVDVDRVIIDGRMPATIRNRLAETVGRKAAAAGLQKDNAPSVAPALTGPFSKALGAASLPFHSRFMVEQVGLTAD</sequence>